<dbReference type="AlphaFoldDB" id="A0AAE0YUT3"/>
<comment type="caution">
    <text evidence="2">The sequence shown here is derived from an EMBL/GenBank/DDBJ whole genome shotgun (WGS) entry which is preliminary data.</text>
</comment>
<dbReference type="FunFam" id="3.20.80.10:FF:000002">
    <property type="entry name" value="Heme-binding protein 2"/>
    <property type="match status" value="1"/>
</dbReference>
<protein>
    <recommendedName>
        <fullName evidence="4">Heme-binding protein 2</fullName>
    </recommendedName>
</protein>
<comment type="similarity">
    <text evidence="1">Belongs to the HEBP family.</text>
</comment>
<dbReference type="Gene3D" id="3.20.80.10">
    <property type="entry name" value="Regulatory factor, effector binding domain"/>
    <property type="match status" value="1"/>
</dbReference>
<organism evidence="2 3">
    <name type="scientific">Elysia crispata</name>
    <name type="common">lettuce slug</name>
    <dbReference type="NCBI Taxonomy" id="231223"/>
    <lineage>
        <taxon>Eukaryota</taxon>
        <taxon>Metazoa</taxon>
        <taxon>Spiralia</taxon>
        <taxon>Lophotrochozoa</taxon>
        <taxon>Mollusca</taxon>
        <taxon>Gastropoda</taxon>
        <taxon>Heterobranchia</taxon>
        <taxon>Euthyneura</taxon>
        <taxon>Panpulmonata</taxon>
        <taxon>Sacoglossa</taxon>
        <taxon>Placobranchoidea</taxon>
        <taxon>Plakobranchidae</taxon>
        <taxon>Elysia</taxon>
    </lineage>
</organism>
<dbReference type="InterPro" id="IPR011256">
    <property type="entry name" value="Reg_factor_effector_dom_sf"/>
</dbReference>
<proteinExistence type="inferred from homology"/>
<name>A0AAE0YUT3_9GAST</name>
<evidence type="ECO:0000313" key="3">
    <source>
        <dbReference type="Proteomes" id="UP001283361"/>
    </source>
</evidence>
<dbReference type="PANTHER" id="PTHR11220:SF1">
    <property type="entry name" value="HEME-BINDING PROTEIN 2"/>
    <property type="match status" value="1"/>
</dbReference>
<sequence length="253" mass="28788">MRKHQVQRGFNVKKLEHEANLSYRRPKQIRDNSPLPVPPVYKEKSLDNQASIMTGNSLITLAVVAASLVAVQCMSKPDFCGKYDCPPFDTQKFDGYELRSYGETKWVGTSKVSASSDNASNGMFMKLFQYIQGANSEGKRIKMTVPVATKVQALGGGQFKYTMMFYVPGANPPTPNDSDVEIITMPARDVYVRTFYKWFFMAENSEFVSETDELRTTLDSNGEQYDVSSYYQVGYTSPFWPLRKHHEVWLDRA</sequence>
<dbReference type="EMBL" id="JAWDGP010005454">
    <property type="protein sequence ID" value="KAK3756881.1"/>
    <property type="molecule type" value="Genomic_DNA"/>
</dbReference>
<accession>A0AAE0YUT3</accession>
<evidence type="ECO:0000256" key="1">
    <source>
        <dbReference type="ARBA" id="ARBA00009817"/>
    </source>
</evidence>
<keyword evidence="3" id="KW-1185">Reference proteome</keyword>
<dbReference type="SUPFAM" id="SSF55136">
    <property type="entry name" value="Probable bacterial effector-binding domain"/>
    <property type="match status" value="1"/>
</dbReference>
<evidence type="ECO:0008006" key="4">
    <source>
        <dbReference type="Google" id="ProtNLM"/>
    </source>
</evidence>
<gene>
    <name evidence="2" type="ORF">RRG08_027859</name>
</gene>
<dbReference type="Pfam" id="PF04832">
    <property type="entry name" value="SOUL"/>
    <property type="match status" value="1"/>
</dbReference>
<dbReference type="PANTHER" id="PTHR11220">
    <property type="entry name" value="HEME-BINDING PROTEIN-RELATED"/>
    <property type="match status" value="1"/>
</dbReference>
<reference evidence="2" key="1">
    <citation type="journal article" date="2023" name="G3 (Bethesda)">
        <title>A reference genome for the long-term kleptoplast-retaining sea slug Elysia crispata morphotype clarki.</title>
        <authorList>
            <person name="Eastman K.E."/>
            <person name="Pendleton A.L."/>
            <person name="Shaikh M.A."/>
            <person name="Suttiyut T."/>
            <person name="Ogas R."/>
            <person name="Tomko P."/>
            <person name="Gavelis G."/>
            <person name="Widhalm J.R."/>
            <person name="Wisecaver J.H."/>
        </authorList>
    </citation>
    <scope>NUCLEOTIDE SEQUENCE</scope>
    <source>
        <strain evidence="2">ECLA1</strain>
    </source>
</reference>
<evidence type="ECO:0000313" key="2">
    <source>
        <dbReference type="EMBL" id="KAK3756881.1"/>
    </source>
</evidence>
<dbReference type="InterPro" id="IPR006917">
    <property type="entry name" value="SOUL_heme-bd"/>
</dbReference>
<dbReference type="Proteomes" id="UP001283361">
    <property type="component" value="Unassembled WGS sequence"/>
</dbReference>